<keyword evidence="1" id="KW-1133">Transmembrane helix</keyword>
<feature type="transmembrane region" description="Helical" evidence="1">
    <location>
        <begin position="298"/>
        <end position="316"/>
    </location>
</feature>
<dbReference type="Pfam" id="PF01757">
    <property type="entry name" value="Acyl_transf_3"/>
    <property type="match status" value="1"/>
</dbReference>
<feature type="transmembrane region" description="Helical" evidence="1">
    <location>
        <begin position="188"/>
        <end position="207"/>
    </location>
</feature>
<dbReference type="InterPro" id="IPR002656">
    <property type="entry name" value="Acyl_transf_3_dom"/>
</dbReference>
<sequence length="427" mass="45289">MRTPLGAPHRELAADLYRVIAVLIVVIGHWLVSSVTFRDGRFGNDYPPIVLPWTQWLTLVFQVVPVFFLVGGYASAASWTRWRAGGGRDWLDWVRHRVGAILGPTTAYVVLALATVVVLGRVGVGRPTVAFGGWVMALHLWFVPVYLVVLALTPVAMAAHRRWALAVPAVLALAVAGADVVARSAPSVAWANYLLCWGAIYQIGICWRGGALRGHRPVLLAATAATVLAVLLALRCYPISMVGAPGAPAQNNFPPTFALLAFGTAQAGLLLAVAPAVTRRLRRSRWRGVLAAANNNVLALYLWQMVPVVVVAAAGYPSGLLPQPEPGTAAWYLFRLGWLAILSVVTAAELALLWLARPVFDQALPTITAPLPACGAAPALIAGVGLAAPVLFYFAGYGFAPDGHFSPLAALLYAAAVGLVSLTTKSR</sequence>
<dbReference type="STRING" id="1430326.B8W66_04705"/>
<dbReference type="Proteomes" id="UP000193247">
    <property type="component" value="Unassembled WGS sequence"/>
</dbReference>
<feature type="domain" description="Acyltransferase 3" evidence="2">
    <location>
        <begin position="14"/>
        <end position="347"/>
    </location>
</feature>
<accession>A0A1X2LYI2</accession>
<evidence type="ECO:0000259" key="2">
    <source>
        <dbReference type="Pfam" id="PF01757"/>
    </source>
</evidence>
<feature type="transmembrane region" description="Helical" evidence="1">
    <location>
        <begin position="131"/>
        <end position="151"/>
    </location>
</feature>
<comment type="caution">
    <text evidence="3">The sequence shown here is derived from an EMBL/GenBank/DDBJ whole genome shotgun (WGS) entry which is preliminary data.</text>
</comment>
<feature type="transmembrane region" description="Helical" evidence="1">
    <location>
        <begin position="98"/>
        <end position="119"/>
    </location>
</feature>
<evidence type="ECO:0000313" key="4">
    <source>
        <dbReference type="Proteomes" id="UP000193247"/>
    </source>
</evidence>
<dbReference type="OrthoDB" id="8206682at2"/>
<keyword evidence="1" id="KW-0812">Transmembrane</keyword>
<dbReference type="EMBL" id="NCXP01000003">
    <property type="protein sequence ID" value="OSC42281.1"/>
    <property type="molecule type" value="Genomic_DNA"/>
</dbReference>
<name>A0A1X2LYI2_9MYCO</name>
<feature type="transmembrane region" description="Helical" evidence="1">
    <location>
        <begin position="405"/>
        <end position="424"/>
    </location>
</feature>
<feature type="transmembrane region" description="Helical" evidence="1">
    <location>
        <begin position="257"/>
        <end position="277"/>
    </location>
</feature>
<reference evidence="3 4" key="1">
    <citation type="submission" date="2017-04" db="EMBL/GenBank/DDBJ databases">
        <title>The new phylogeny of genus Mycobacterium.</title>
        <authorList>
            <person name="Tortoli E."/>
            <person name="Trovato A."/>
            <person name="Cirillo D.M."/>
        </authorList>
    </citation>
    <scope>NUCLEOTIDE SEQUENCE [LARGE SCALE GENOMIC DNA]</scope>
    <source>
        <strain evidence="3 4">TBL 1200985</strain>
    </source>
</reference>
<keyword evidence="1" id="KW-0472">Membrane</keyword>
<dbReference type="RefSeq" id="WP_085323867.1">
    <property type="nucleotide sequence ID" value="NZ_NCXP01000003.1"/>
</dbReference>
<feature type="transmembrane region" description="Helical" evidence="1">
    <location>
        <begin position="377"/>
        <end position="399"/>
    </location>
</feature>
<organism evidence="3 4">
    <name type="scientific">Mycobacterium decipiens</name>
    <dbReference type="NCBI Taxonomy" id="1430326"/>
    <lineage>
        <taxon>Bacteria</taxon>
        <taxon>Bacillati</taxon>
        <taxon>Actinomycetota</taxon>
        <taxon>Actinomycetes</taxon>
        <taxon>Mycobacteriales</taxon>
        <taxon>Mycobacteriaceae</taxon>
        <taxon>Mycobacterium</taxon>
    </lineage>
</organism>
<feature type="transmembrane region" description="Helical" evidence="1">
    <location>
        <begin position="219"/>
        <end position="237"/>
    </location>
</feature>
<evidence type="ECO:0000313" key="3">
    <source>
        <dbReference type="EMBL" id="OSC42281.1"/>
    </source>
</evidence>
<feature type="transmembrane region" description="Helical" evidence="1">
    <location>
        <begin position="53"/>
        <end position="77"/>
    </location>
</feature>
<evidence type="ECO:0000256" key="1">
    <source>
        <dbReference type="SAM" id="Phobius"/>
    </source>
</evidence>
<dbReference type="AlphaFoldDB" id="A0A1X2LYI2"/>
<keyword evidence="4" id="KW-1185">Reference proteome</keyword>
<protein>
    <recommendedName>
        <fullName evidence="2">Acyltransferase 3 domain-containing protein</fullName>
    </recommendedName>
</protein>
<feature type="transmembrane region" description="Helical" evidence="1">
    <location>
        <begin position="163"/>
        <end position="182"/>
    </location>
</feature>
<proteinExistence type="predicted"/>
<gene>
    <name evidence="3" type="ORF">B8W66_04705</name>
</gene>
<dbReference type="GO" id="GO:0016747">
    <property type="term" value="F:acyltransferase activity, transferring groups other than amino-acyl groups"/>
    <property type="evidence" value="ECO:0007669"/>
    <property type="project" value="InterPro"/>
</dbReference>
<feature type="transmembrane region" description="Helical" evidence="1">
    <location>
        <begin position="12"/>
        <end position="33"/>
    </location>
</feature>
<feature type="transmembrane region" description="Helical" evidence="1">
    <location>
        <begin position="336"/>
        <end position="356"/>
    </location>
</feature>